<keyword evidence="2 5" id="KW-0812">Transmembrane</keyword>
<keyword evidence="6" id="KW-0969">Cilium</keyword>
<evidence type="ECO:0000256" key="2">
    <source>
        <dbReference type="ARBA" id="ARBA00022692"/>
    </source>
</evidence>
<dbReference type="AlphaFoldDB" id="A0A949X1I7"/>
<keyword evidence="6" id="KW-0282">Flagellum</keyword>
<keyword evidence="5" id="KW-0975">Bacterial flagellum</keyword>
<comment type="caution">
    <text evidence="6">The sequence shown here is derived from an EMBL/GenBank/DDBJ whole genome shotgun (WGS) entry which is preliminary data.</text>
</comment>
<dbReference type="EMBL" id="JAEEGC010000021">
    <property type="protein sequence ID" value="MBV7272209.1"/>
    <property type="molecule type" value="Genomic_DNA"/>
</dbReference>
<keyword evidence="7" id="KW-1185">Reference proteome</keyword>
<dbReference type="InterPro" id="IPR022781">
    <property type="entry name" value="Flagellar_biosynth_FliO"/>
</dbReference>
<proteinExistence type="inferred from homology"/>
<keyword evidence="3 5" id="KW-1133">Transmembrane helix</keyword>
<dbReference type="GO" id="GO:0044781">
    <property type="term" value="P:bacterial-type flagellum organization"/>
    <property type="evidence" value="ECO:0007669"/>
    <property type="project" value="UniProtKB-UniRule"/>
</dbReference>
<protein>
    <recommendedName>
        <fullName evidence="5">Flagellar protein</fullName>
    </recommendedName>
</protein>
<keyword evidence="1 5" id="KW-1003">Cell membrane</keyword>
<keyword evidence="4 5" id="KW-0472">Membrane</keyword>
<comment type="similarity">
    <text evidence="5">Belongs to the FliO/MopB family.</text>
</comment>
<dbReference type="RefSeq" id="WP_218319245.1">
    <property type="nucleotide sequence ID" value="NZ_JAEEGC010000021.1"/>
</dbReference>
<evidence type="ECO:0000256" key="4">
    <source>
        <dbReference type="ARBA" id="ARBA00023136"/>
    </source>
</evidence>
<gene>
    <name evidence="6" type="primary">fliO</name>
    <name evidence="6" type="ORF">I6U48_04665</name>
</gene>
<dbReference type="Proteomes" id="UP000694308">
    <property type="component" value="Unassembled WGS sequence"/>
</dbReference>
<evidence type="ECO:0000256" key="5">
    <source>
        <dbReference type="RuleBase" id="RU362064"/>
    </source>
</evidence>
<evidence type="ECO:0000256" key="3">
    <source>
        <dbReference type="ARBA" id="ARBA00022989"/>
    </source>
</evidence>
<accession>A0A949X1I7</accession>
<reference evidence="6" key="1">
    <citation type="submission" date="2020-12" db="EMBL/GenBank/DDBJ databases">
        <title>Clostridium thailandense sp. nov., a novel acetogenic bacterium isolated from peat land soil in Thailand.</title>
        <authorList>
            <person name="Chaikitkaew S."/>
            <person name="Birkeland N.K."/>
        </authorList>
    </citation>
    <scope>NUCLEOTIDE SEQUENCE</scope>
    <source>
        <strain evidence="6">PL3</strain>
    </source>
</reference>
<dbReference type="Pfam" id="PF04347">
    <property type="entry name" value="FliO"/>
    <property type="match status" value="1"/>
</dbReference>
<evidence type="ECO:0000313" key="7">
    <source>
        <dbReference type="Proteomes" id="UP000694308"/>
    </source>
</evidence>
<dbReference type="GO" id="GO:0005886">
    <property type="term" value="C:plasma membrane"/>
    <property type="evidence" value="ECO:0007669"/>
    <property type="project" value="UniProtKB-SubCell"/>
</dbReference>
<sequence>MDLQFGSEILRTVMALGFILILIYVSMKYGGSKLQDIQKGKYIKILERAPISKENSLLVVKIGQKGYVVASSSGKIEVISELLEGELIEVEASKVLPQYENLKDFYEKTGLKKFQEKIPVKNLCEKLKFKKEDRNE</sequence>
<feature type="transmembrane region" description="Helical" evidence="5">
    <location>
        <begin position="12"/>
        <end position="31"/>
    </location>
</feature>
<evidence type="ECO:0000313" key="6">
    <source>
        <dbReference type="EMBL" id="MBV7272209.1"/>
    </source>
</evidence>
<dbReference type="NCBIfam" id="TIGR03500">
    <property type="entry name" value="FliO_TIGR"/>
    <property type="match status" value="1"/>
</dbReference>
<comment type="subcellular location">
    <subcellularLocation>
        <location evidence="5">Cell membrane</location>
    </subcellularLocation>
    <subcellularLocation>
        <location evidence="5">Bacterial flagellum basal body</location>
    </subcellularLocation>
</comment>
<dbReference type="GO" id="GO:0009425">
    <property type="term" value="C:bacterial-type flagellum basal body"/>
    <property type="evidence" value="ECO:0007669"/>
    <property type="project" value="UniProtKB-SubCell"/>
</dbReference>
<name>A0A949X1I7_9CLOT</name>
<evidence type="ECO:0000256" key="1">
    <source>
        <dbReference type="ARBA" id="ARBA00022475"/>
    </source>
</evidence>
<organism evidence="6 7">
    <name type="scientific">Clostridium thailandense</name>
    <dbReference type="NCBI Taxonomy" id="2794346"/>
    <lineage>
        <taxon>Bacteria</taxon>
        <taxon>Bacillati</taxon>
        <taxon>Bacillota</taxon>
        <taxon>Clostridia</taxon>
        <taxon>Eubacteriales</taxon>
        <taxon>Clostridiaceae</taxon>
        <taxon>Clostridium</taxon>
    </lineage>
</organism>
<keyword evidence="6" id="KW-0966">Cell projection</keyword>